<feature type="transmembrane region" description="Helical" evidence="11">
    <location>
        <begin position="610"/>
        <end position="631"/>
    </location>
</feature>
<evidence type="ECO:0000256" key="9">
    <source>
        <dbReference type="ARBA" id="ARBA00023136"/>
    </source>
</evidence>
<evidence type="ECO:0000256" key="5">
    <source>
        <dbReference type="ARBA" id="ARBA00022692"/>
    </source>
</evidence>
<proteinExistence type="inferred from homology"/>
<feature type="transmembrane region" description="Helical" evidence="11">
    <location>
        <begin position="472"/>
        <end position="489"/>
    </location>
</feature>
<keyword evidence="3" id="KW-0813">Transport</keyword>
<keyword evidence="7 11" id="KW-1133">Transmembrane helix</keyword>
<evidence type="ECO:0000256" key="1">
    <source>
        <dbReference type="ARBA" id="ARBA00004651"/>
    </source>
</evidence>
<keyword evidence="4" id="KW-1003">Cell membrane</keyword>
<keyword evidence="5 11" id="KW-0812">Transmembrane</keyword>
<keyword evidence="8" id="KW-0406">Ion transport</keyword>
<dbReference type="RefSeq" id="XP_022104582.1">
    <property type="nucleotide sequence ID" value="XM_022248890.1"/>
</dbReference>
<dbReference type="GeneID" id="110986735"/>
<feature type="transmembrane region" description="Helical" evidence="11">
    <location>
        <begin position="213"/>
        <end position="231"/>
    </location>
</feature>
<gene>
    <name evidence="13" type="primary">LOC110986735</name>
</gene>
<protein>
    <submittedName>
        <fullName evidence="13">Otopetrin-2-like</fullName>
    </submittedName>
</protein>
<dbReference type="Proteomes" id="UP000694845">
    <property type="component" value="Unplaced"/>
</dbReference>
<evidence type="ECO:0000256" key="7">
    <source>
        <dbReference type="ARBA" id="ARBA00022989"/>
    </source>
</evidence>
<comment type="subcellular location">
    <subcellularLocation>
        <location evidence="1">Cell membrane</location>
        <topology evidence="1">Multi-pass membrane protein</topology>
    </subcellularLocation>
</comment>
<feature type="transmembrane region" description="Helical" evidence="11">
    <location>
        <begin position="247"/>
        <end position="269"/>
    </location>
</feature>
<dbReference type="PANTHER" id="PTHR21522:SF32">
    <property type="entry name" value="OTOPETRIN-2"/>
    <property type="match status" value="1"/>
</dbReference>
<evidence type="ECO:0000256" key="3">
    <source>
        <dbReference type="ARBA" id="ARBA00022448"/>
    </source>
</evidence>
<dbReference type="KEGG" id="aplc:110986735"/>
<feature type="transmembrane region" description="Helical" evidence="11">
    <location>
        <begin position="427"/>
        <end position="452"/>
    </location>
</feature>
<dbReference type="OMA" id="NRVDMGA"/>
<dbReference type="OrthoDB" id="6429739at2759"/>
<keyword evidence="6" id="KW-0375">Hydrogen ion transport</keyword>
<feature type="transmembrane region" description="Helical" evidence="11">
    <location>
        <begin position="509"/>
        <end position="530"/>
    </location>
</feature>
<organism evidence="12 13">
    <name type="scientific">Acanthaster planci</name>
    <name type="common">Crown-of-thorns starfish</name>
    <dbReference type="NCBI Taxonomy" id="133434"/>
    <lineage>
        <taxon>Eukaryota</taxon>
        <taxon>Metazoa</taxon>
        <taxon>Echinodermata</taxon>
        <taxon>Eleutherozoa</taxon>
        <taxon>Asterozoa</taxon>
        <taxon>Asteroidea</taxon>
        <taxon>Valvatacea</taxon>
        <taxon>Valvatida</taxon>
        <taxon>Acanthasteridae</taxon>
        <taxon>Acanthaster</taxon>
    </lineage>
</organism>
<reference evidence="13" key="1">
    <citation type="submission" date="2025-08" db="UniProtKB">
        <authorList>
            <consortium name="RefSeq"/>
        </authorList>
    </citation>
    <scope>IDENTIFICATION</scope>
</reference>
<name>A0A8B7ZHV5_ACAPL</name>
<dbReference type="GO" id="GO:0015252">
    <property type="term" value="F:proton channel activity"/>
    <property type="evidence" value="ECO:0007669"/>
    <property type="project" value="InterPro"/>
</dbReference>
<feature type="transmembrane region" description="Helical" evidence="11">
    <location>
        <begin position="140"/>
        <end position="159"/>
    </location>
</feature>
<evidence type="ECO:0000256" key="10">
    <source>
        <dbReference type="ARBA" id="ARBA00023303"/>
    </source>
</evidence>
<evidence type="ECO:0000256" key="11">
    <source>
        <dbReference type="SAM" id="Phobius"/>
    </source>
</evidence>
<keyword evidence="9 11" id="KW-0472">Membrane</keyword>
<evidence type="ECO:0000256" key="8">
    <source>
        <dbReference type="ARBA" id="ARBA00023065"/>
    </source>
</evidence>
<dbReference type="GO" id="GO:0005886">
    <property type="term" value="C:plasma membrane"/>
    <property type="evidence" value="ECO:0007669"/>
    <property type="project" value="UniProtKB-SubCell"/>
</dbReference>
<dbReference type="InterPro" id="IPR004878">
    <property type="entry name" value="Otopetrin"/>
</dbReference>
<feature type="transmembrane region" description="Helical" evidence="11">
    <location>
        <begin position="579"/>
        <end position="598"/>
    </location>
</feature>
<feature type="transmembrane region" description="Helical" evidence="11">
    <location>
        <begin position="385"/>
        <end position="406"/>
    </location>
</feature>
<evidence type="ECO:0000256" key="2">
    <source>
        <dbReference type="ARBA" id="ARBA00006513"/>
    </source>
</evidence>
<keyword evidence="10" id="KW-0407">Ion channel</keyword>
<dbReference type="AlphaFoldDB" id="A0A8B7ZHV5"/>
<evidence type="ECO:0000313" key="12">
    <source>
        <dbReference type="Proteomes" id="UP000694845"/>
    </source>
</evidence>
<dbReference type="Pfam" id="PF03189">
    <property type="entry name" value="Otopetrin"/>
    <property type="match status" value="1"/>
</dbReference>
<keyword evidence="12" id="KW-1185">Reference proteome</keyword>
<evidence type="ECO:0000256" key="4">
    <source>
        <dbReference type="ARBA" id="ARBA00022475"/>
    </source>
</evidence>
<evidence type="ECO:0000313" key="13">
    <source>
        <dbReference type="RefSeq" id="XP_022104582.1"/>
    </source>
</evidence>
<dbReference type="PANTHER" id="PTHR21522">
    <property type="entry name" value="PROTON CHANNEL OTOP"/>
    <property type="match status" value="1"/>
</dbReference>
<evidence type="ECO:0000256" key="6">
    <source>
        <dbReference type="ARBA" id="ARBA00022781"/>
    </source>
</evidence>
<accession>A0A8B7ZHV5</accession>
<comment type="similarity">
    <text evidence="2">Belongs to the otopetrin family.</text>
</comment>
<sequence>MHVVPYRGANFGVGGAHPGQASSLGRGQRYRQDYNRVDHNRPPSLNLASLQKNFSALWDRTKRKVEKAYNIVYAPEPPEDYRVQEADETEMGTLELSLRYPTGVHIGVEPDTHQYNERLMEDDHDDDTDDVWTLLSMMHAMMVVTIVIVLDTAQIFLRYSDGQNAVTPAHVEGFFIMLYLIAIAWILVVVVLKRPLPSSDDEERTDAEAGSRYLYVGLLFFGTGSCLWMIMRTATYIELSGKNCGNQGVFACGNILCVAFTMLQIYYFWRFSKYCLVRWKPVAKLAVMHLMATNAALCVRTLVEETWEDFLLDYLKSSMTKGDGGYTGKLGHLVSDSSAMGHGNLYSKGYSYNGTFNNTGGYPIDPCYIGKTAEGLSGAVYKASVFLYSFTIEYTIIAGAMAYIMWQNIGRKVHHPHKEPSNRQFNFSFECGLLVGVLCTMCGVIILILNIIYLGDYEKRDQSFMSYRGYRVFLNIVCIVACVGAFIGIHKGGWQQDHHSGPAHRVDAALLLICVSGSLLQSTYTFVAAVSSLSQIHSGLVFFDDFTHIIQTVLQCVLILDAMHRKPPADFRHTRTKQLLMFLLVSNITWWLISTYELKGGYDLYALENGYYGATSWYVIVHLAAPLEILFRFHSTACFFEVWNLPGVEANGGHHH</sequence>
<feature type="transmembrane region" description="Helical" evidence="11">
    <location>
        <begin position="171"/>
        <end position="192"/>
    </location>
</feature>